<evidence type="ECO:0000256" key="3">
    <source>
        <dbReference type="ARBA" id="ARBA00023125"/>
    </source>
</evidence>
<feature type="domain" description="RNA polymerase sigma-70" evidence="5">
    <location>
        <begin position="271"/>
        <end position="297"/>
    </location>
</feature>
<dbReference type="PANTHER" id="PTHR30603:SF47">
    <property type="entry name" value="RNA POLYMERASE SIGMA FACTOR SIGD, CHLOROPLASTIC"/>
    <property type="match status" value="1"/>
</dbReference>
<protein>
    <submittedName>
        <fullName evidence="6">Sigma-70 family RNA polymerase sigma factor</fullName>
    </submittedName>
</protein>
<keyword evidence="4" id="KW-0804">Transcription</keyword>
<dbReference type="Pfam" id="PF04542">
    <property type="entry name" value="Sigma70_r2"/>
    <property type="match status" value="1"/>
</dbReference>
<dbReference type="InterPro" id="IPR007630">
    <property type="entry name" value="RNA_pol_sigma70_r4"/>
</dbReference>
<dbReference type="InterPro" id="IPR014284">
    <property type="entry name" value="RNA_pol_sigma-70_dom"/>
</dbReference>
<dbReference type="InterPro" id="IPR013325">
    <property type="entry name" value="RNA_pol_sigma_r2"/>
</dbReference>
<keyword evidence="7" id="KW-1185">Reference proteome</keyword>
<keyword evidence="1" id="KW-0805">Transcription regulation</keyword>
<evidence type="ECO:0000313" key="6">
    <source>
        <dbReference type="EMBL" id="TDA20541.1"/>
    </source>
</evidence>
<evidence type="ECO:0000313" key="7">
    <source>
        <dbReference type="Proteomes" id="UP000295710"/>
    </source>
</evidence>
<evidence type="ECO:0000256" key="1">
    <source>
        <dbReference type="ARBA" id="ARBA00023015"/>
    </source>
</evidence>
<sequence length="342" mass="39737">MSNEARTKRGIFQIEPRAKQEDFQIKARANHEKKLNEQRANYGEKTIEQRVNSEDLSNEQLAARIQSGVDTADNMLRLWQQTRRFITMLAKKYSPYADMEDLEQEGYISLCEAVRHYDVEQGAPFISYAAFWIRQGMRRYVENCSGVIRIPVHAREWVGRYKKIAGEYRKYYGAEPSERALCYLLQVSREKLHSIQESVRMSSISSLSQPIPGEDGGITFEECIPSGEDMEEDVMKGLDSEMMRHQLWEAVDSLEGGQSQVIRHRFQDRLTVKETAQRMDIGPGKARQIERKAMRNLRLPSRSQKFRGYYEEYMSAASSRHIGIGEYARTWTSEVERDALHL</sequence>
<dbReference type="GO" id="GO:0003677">
    <property type="term" value="F:DNA binding"/>
    <property type="evidence" value="ECO:0007669"/>
    <property type="project" value="UniProtKB-KW"/>
</dbReference>
<dbReference type="SUPFAM" id="SSF88946">
    <property type="entry name" value="Sigma2 domain of RNA polymerase sigma factors"/>
    <property type="match status" value="1"/>
</dbReference>
<dbReference type="SUPFAM" id="SSF88659">
    <property type="entry name" value="Sigma3 and sigma4 domains of RNA polymerase sigma factors"/>
    <property type="match status" value="2"/>
</dbReference>
<dbReference type="InterPro" id="IPR007627">
    <property type="entry name" value="RNA_pol_sigma70_r2"/>
</dbReference>
<dbReference type="InterPro" id="IPR050239">
    <property type="entry name" value="Sigma-70_RNA_pol_init_factors"/>
</dbReference>
<keyword evidence="3" id="KW-0238">DNA-binding</keyword>
<accession>A0A4R4FBB0</accession>
<dbReference type="InterPro" id="IPR000943">
    <property type="entry name" value="RNA_pol_sigma70"/>
</dbReference>
<dbReference type="PANTHER" id="PTHR30603">
    <property type="entry name" value="RNA POLYMERASE SIGMA FACTOR RPO"/>
    <property type="match status" value="1"/>
</dbReference>
<dbReference type="RefSeq" id="WP_132280393.1">
    <property type="nucleotide sequence ID" value="NZ_JAOBST010000060.1"/>
</dbReference>
<organism evidence="6 7">
    <name type="scientific">Extibacter muris</name>
    <dbReference type="NCBI Taxonomy" id="1796622"/>
    <lineage>
        <taxon>Bacteria</taxon>
        <taxon>Bacillati</taxon>
        <taxon>Bacillota</taxon>
        <taxon>Clostridia</taxon>
        <taxon>Lachnospirales</taxon>
        <taxon>Lachnospiraceae</taxon>
        <taxon>Extibacter</taxon>
    </lineage>
</organism>
<name>A0A4R4FBB0_9FIRM</name>
<evidence type="ECO:0000256" key="4">
    <source>
        <dbReference type="ARBA" id="ARBA00023163"/>
    </source>
</evidence>
<dbReference type="Gene3D" id="1.20.140.160">
    <property type="match status" value="1"/>
</dbReference>
<dbReference type="GO" id="GO:0006352">
    <property type="term" value="P:DNA-templated transcription initiation"/>
    <property type="evidence" value="ECO:0007669"/>
    <property type="project" value="InterPro"/>
</dbReference>
<dbReference type="InterPro" id="IPR013324">
    <property type="entry name" value="RNA_pol_sigma_r3/r4-like"/>
</dbReference>
<keyword evidence="2" id="KW-0731">Sigma factor</keyword>
<dbReference type="GO" id="GO:0016987">
    <property type="term" value="F:sigma factor activity"/>
    <property type="evidence" value="ECO:0007669"/>
    <property type="project" value="UniProtKB-KW"/>
</dbReference>
<dbReference type="PROSITE" id="PS00716">
    <property type="entry name" value="SIGMA70_2"/>
    <property type="match status" value="1"/>
</dbReference>
<dbReference type="Proteomes" id="UP000295710">
    <property type="component" value="Unassembled WGS sequence"/>
</dbReference>
<dbReference type="PRINTS" id="PR00046">
    <property type="entry name" value="SIGMA70FCT"/>
</dbReference>
<dbReference type="Pfam" id="PF04545">
    <property type="entry name" value="Sigma70_r4"/>
    <property type="match status" value="1"/>
</dbReference>
<dbReference type="AlphaFoldDB" id="A0A4R4FBB0"/>
<evidence type="ECO:0000259" key="5">
    <source>
        <dbReference type="PROSITE" id="PS00716"/>
    </source>
</evidence>
<evidence type="ECO:0000256" key="2">
    <source>
        <dbReference type="ARBA" id="ARBA00023082"/>
    </source>
</evidence>
<proteinExistence type="predicted"/>
<reference evidence="6 7" key="1">
    <citation type="journal article" date="2016" name="Nat. Microbiol.">
        <title>The Mouse Intestinal Bacterial Collection (miBC) provides host-specific insight into cultured diversity and functional potential of the gut microbiota.</title>
        <authorList>
            <person name="Lagkouvardos I."/>
            <person name="Pukall R."/>
            <person name="Abt B."/>
            <person name="Foesel B.U."/>
            <person name="Meier-Kolthoff J.P."/>
            <person name="Kumar N."/>
            <person name="Bresciani A."/>
            <person name="Martinez I."/>
            <person name="Just S."/>
            <person name="Ziegler C."/>
            <person name="Brugiroux S."/>
            <person name="Garzetti D."/>
            <person name="Wenning M."/>
            <person name="Bui T.P."/>
            <person name="Wang J."/>
            <person name="Hugenholtz F."/>
            <person name="Plugge C.M."/>
            <person name="Peterson D.A."/>
            <person name="Hornef M.W."/>
            <person name="Baines J.F."/>
            <person name="Smidt H."/>
            <person name="Walter J."/>
            <person name="Kristiansen K."/>
            <person name="Nielsen H.B."/>
            <person name="Haller D."/>
            <person name="Overmann J."/>
            <person name="Stecher B."/>
            <person name="Clavel T."/>
        </authorList>
    </citation>
    <scope>NUCLEOTIDE SEQUENCE [LARGE SCALE GENOMIC DNA]</scope>
    <source>
        <strain evidence="6 7">DSM 28560</strain>
    </source>
</reference>
<dbReference type="EMBL" id="SMMX01000019">
    <property type="protein sequence ID" value="TDA20541.1"/>
    <property type="molecule type" value="Genomic_DNA"/>
</dbReference>
<dbReference type="NCBIfam" id="TIGR02937">
    <property type="entry name" value="sigma70-ECF"/>
    <property type="match status" value="1"/>
</dbReference>
<dbReference type="Gene3D" id="1.20.120.1810">
    <property type="match status" value="1"/>
</dbReference>
<comment type="caution">
    <text evidence="6">The sequence shown here is derived from an EMBL/GenBank/DDBJ whole genome shotgun (WGS) entry which is preliminary data.</text>
</comment>
<gene>
    <name evidence="6" type="ORF">E1963_16585</name>
</gene>